<organism evidence="1 2">
    <name type="scientific">Ixodes persulcatus</name>
    <name type="common">Taiga tick</name>
    <dbReference type="NCBI Taxonomy" id="34615"/>
    <lineage>
        <taxon>Eukaryota</taxon>
        <taxon>Metazoa</taxon>
        <taxon>Ecdysozoa</taxon>
        <taxon>Arthropoda</taxon>
        <taxon>Chelicerata</taxon>
        <taxon>Arachnida</taxon>
        <taxon>Acari</taxon>
        <taxon>Parasitiformes</taxon>
        <taxon>Ixodida</taxon>
        <taxon>Ixodoidea</taxon>
        <taxon>Ixodidae</taxon>
        <taxon>Ixodinae</taxon>
        <taxon>Ixodes</taxon>
    </lineage>
</organism>
<evidence type="ECO:0000313" key="2">
    <source>
        <dbReference type="Proteomes" id="UP000805193"/>
    </source>
</evidence>
<dbReference type="EMBL" id="JABSTQ010004656">
    <property type="protein sequence ID" value="KAG0441449.1"/>
    <property type="molecule type" value="Genomic_DNA"/>
</dbReference>
<comment type="caution">
    <text evidence="1">The sequence shown here is derived from an EMBL/GenBank/DDBJ whole genome shotgun (WGS) entry which is preliminary data.</text>
</comment>
<gene>
    <name evidence="1" type="ORF">HPB47_015945</name>
</gene>
<sequence>GSAVRNYVPFIRLDGANGVGAVKIKTLLPHLGGLLKIETFNDGTQGRLNHMVASYLKELIDAAKISLDMAIVQTAYANGSSTSYITNVLKVPVKCVPTGVKHLHREAQKADIGIYFEANGHGTVLFSEKAQSVIQGVANDDSQYPEQQQAARKLLHTMDLINQGAPVKAGVWRVASPRTPSPAGGACTLGARCLAVRRGPARSMVSTGTQTSSDDSRLPLGDDLPCPTCCFGPSGPGCPIPDLCSSEEAWGAPQAVDLCRST</sequence>
<name>A0AC60QS36_IXOPE</name>
<accession>A0AC60QS36</accession>
<feature type="non-terminal residue" evidence="1">
    <location>
        <position position="1"/>
    </location>
</feature>
<protein>
    <submittedName>
        <fullName evidence="1">Uncharacterized protein</fullName>
    </submittedName>
</protein>
<keyword evidence="2" id="KW-1185">Reference proteome</keyword>
<evidence type="ECO:0000313" key="1">
    <source>
        <dbReference type="EMBL" id="KAG0441449.1"/>
    </source>
</evidence>
<reference evidence="1 2" key="1">
    <citation type="journal article" date="2020" name="Cell">
        <title>Large-Scale Comparative Analyses of Tick Genomes Elucidate Their Genetic Diversity and Vector Capacities.</title>
        <authorList>
            <consortium name="Tick Genome and Microbiome Consortium (TIGMIC)"/>
            <person name="Jia N."/>
            <person name="Wang J."/>
            <person name="Shi W."/>
            <person name="Du L."/>
            <person name="Sun Y."/>
            <person name="Zhan W."/>
            <person name="Jiang J.F."/>
            <person name="Wang Q."/>
            <person name="Zhang B."/>
            <person name="Ji P."/>
            <person name="Bell-Sakyi L."/>
            <person name="Cui X.M."/>
            <person name="Yuan T.T."/>
            <person name="Jiang B.G."/>
            <person name="Yang W.F."/>
            <person name="Lam T.T."/>
            <person name="Chang Q.C."/>
            <person name="Ding S.J."/>
            <person name="Wang X.J."/>
            <person name="Zhu J.G."/>
            <person name="Ruan X.D."/>
            <person name="Zhao L."/>
            <person name="Wei J.T."/>
            <person name="Ye R.Z."/>
            <person name="Que T.C."/>
            <person name="Du C.H."/>
            <person name="Zhou Y.H."/>
            <person name="Cheng J.X."/>
            <person name="Dai P.F."/>
            <person name="Guo W.B."/>
            <person name="Han X.H."/>
            <person name="Huang E.J."/>
            <person name="Li L.F."/>
            <person name="Wei W."/>
            <person name="Gao Y.C."/>
            <person name="Liu J.Z."/>
            <person name="Shao H.Z."/>
            <person name="Wang X."/>
            <person name="Wang C.C."/>
            <person name="Yang T.C."/>
            <person name="Huo Q.B."/>
            <person name="Li W."/>
            <person name="Chen H.Y."/>
            <person name="Chen S.E."/>
            <person name="Zhou L.G."/>
            <person name="Ni X.B."/>
            <person name="Tian J.H."/>
            <person name="Sheng Y."/>
            <person name="Liu T."/>
            <person name="Pan Y.S."/>
            <person name="Xia L.Y."/>
            <person name="Li J."/>
            <person name="Zhao F."/>
            <person name="Cao W.C."/>
        </authorList>
    </citation>
    <scope>NUCLEOTIDE SEQUENCE [LARGE SCALE GENOMIC DNA]</scope>
    <source>
        <strain evidence="1">Iper-2018</strain>
    </source>
</reference>
<proteinExistence type="predicted"/>
<dbReference type="Proteomes" id="UP000805193">
    <property type="component" value="Unassembled WGS sequence"/>
</dbReference>